<evidence type="ECO:0000313" key="1">
    <source>
        <dbReference type="EMBL" id="EYB82258.1"/>
    </source>
</evidence>
<sequence length="125" mass="14411">MALKGRKGLRWPGNSVDEVSAGTDRTCHQWHSPSTWLPFFFIKASLWPSGPRRRERRLWPSGHRMAKDDAHVVVAVDMKSAPSLSHPCQRTCHKWHSPSTWLLFFIIKASIWPSGLRWTARVMPL</sequence>
<dbReference type="EMBL" id="JARK01001699">
    <property type="protein sequence ID" value="EYB82258.1"/>
    <property type="molecule type" value="Genomic_DNA"/>
</dbReference>
<name>A0A016RVA0_9BILA</name>
<gene>
    <name evidence="1" type="primary">Acey_s0363.g3525</name>
    <name evidence="1" type="ORF">Y032_0363g3525</name>
</gene>
<accession>A0A016RVA0</accession>
<organism evidence="1 2">
    <name type="scientific">Ancylostoma ceylanicum</name>
    <dbReference type="NCBI Taxonomy" id="53326"/>
    <lineage>
        <taxon>Eukaryota</taxon>
        <taxon>Metazoa</taxon>
        <taxon>Ecdysozoa</taxon>
        <taxon>Nematoda</taxon>
        <taxon>Chromadorea</taxon>
        <taxon>Rhabditida</taxon>
        <taxon>Rhabditina</taxon>
        <taxon>Rhabditomorpha</taxon>
        <taxon>Strongyloidea</taxon>
        <taxon>Ancylostomatidae</taxon>
        <taxon>Ancylostomatinae</taxon>
        <taxon>Ancylostoma</taxon>
    </lineage>
</organism>
<dbReference type="AlphaFoldDB" id="A0A016RVA0"/>
<comment type="caution">
    <text evidence="1">The sequence shown here is derived from an EMBL/GenBank/DDBJ whole genome shotgun (WGS) entry which is preliminary data.</text>
</comment>
<protein>
    <submittedName>
        <fullName evidence="1">Uncharacterized protein</fullName>
    </submittedName>
</protein>
<dbReference type="Proteomes" id="UP000024635">
    <property type="component" value="Unassembled WGS sequence"/>
</dbReference>
<proteinExistence type="predicted"/>
<evidence type="ECO:0000313" key="2">
    <source>
        <dbReference type="Proteomes" id="UP000024635"/>
    </source>
</evidence>
<reference evidence="2" key="1">
    <citation type="journal article" date="2015" name="Nat. Genet.">
        <title>The genome and transcriptome of the zoonotic hookworm Ancylostoma ceylanicum identify infection-specific gene families.</title>
        <authorList>
            <person name="Schwarz E.M."/>
            <person name="Hu Y."/>
            <person name="Antoshechkin I."/>
            <person name="Miller M.M."/>
            <person name="Sternberg P.W."/>
            <person name="Aroian R.V."/>
        </authorList>
    </citation>
    <scope>NUCLEOTIDE SEQUENCE</scope>
    <source>
        <strain evidence="2">HY135</strain>
    </source>
</reference>
<keyword evidence="2" id="KW-1185">Reference proteome</keyword>